<accession>A0ABM5JWM7</accession>
<evidence type="ECO:0000313" key="2">
    <source>
        <dbReference type="EnsemblMetazoa" id="XP_050502344.1"/>
    </source>
</evidence>
<proteinExistence type="predicted"/>
<dbReference type="GeneID" id="126881806"/>
<dbReference type="InterPro" id="IPR004119">
    <property type="entry name" value="EcKL"/>
</dbReference>
<dbReference type="SUPFAM" id="SSF56112">
    <property type="entry name" value="Protein kinase-like (PK-like)"/>
    <property type="match status" value="1"/>
</dbReference>
<keyword evidence="3" id="KW-1185">Reference proteome</keyword>
<sequence>MYVCSKFIVSKMSSVEAETIGLVAKAFSEEPNNIEIIDVKGNDIGRGYSSEVLFIFAKNKRTGSQRRFIIKQALPDSNGVSSQITAFSFHNEKMFYLTVFPALINFQKLHNSNNVFNNMAECYGAITEPSKEKLIFEDLTFQGYEIFPSTEKLLDTSMYEVLFKVYGRLHGISYAFKHYQKEKFFEMKEQFRGVFQLFIEQDKFIGDLENVIERVERYLKEENEIDASKKLKIHKDNCKKILMEALEDRGPNIVFIHGDAWSNNILYKYDDKRKLEDIKIIDFQVSNIATPIIDISYSFYTGASPEALDNLDHLHQVYYKSVTDTLKQYGCNPQEILTYKAFKEEWKKYVLYGLLTGLIIWSIKCTDKDKGATNVGEYLSEECADGSKSLFNPNEERFKKVSLALIRHFQKYDFL</sequence>
<organism evidence="2 3">
    <name type="scientific">Diabrotica virgifera virgifera</name>
    <name type="common">western corn rootworm</name>
    <dbReference type="NCBI Taxonomy" id="50390"/>
    <lineage>
        <taxon>Eukaryota</taxon>
        <taxon>Metazoa</taxon>
        <taxon>Ecdysozoa</taxon>
        <taxon>Arthropoda</taxon>
        <taxon>Hexapoda</taxon>
        <taxon>Insecta</taxon>
        <taxon>Pterygota</taxon>
        <taxon>Neoptera</taxon>
        <taxon>Endopterygota</taxon>
        <taxon>Coleoptera</taxon>
        <taxon>Polyphaga</taxon>
        <taxon>Cucujiformia</taxon>
        <taxon>Chrysomeloidea</taxon>
        <taxon>Chrysomelidae</taxon>
        <taxon>Galerucinae</taxon>
        <taxon>Diabroticina</taxon>
        <taxon>Diabroticites</taxon>
        <taxon>Diabrotica</taxon>
    </lineage>
</organism>
<dbReference type="RefSeq" id="XP_050502344.1">
    <property type="nucleotide sequence ID" value="XM_050646387.1"/>
</dbReference>
<dbReference type="InterPro" id="IPR011009">
    <property type="entry name" value="Kinase-like_dom_sf"/>
</dbReference>
<evidence type="ECO:0000313" key="3">
    <source>
        <dbReference type="Proteomes" id="UP001652700"/>
    </source>
</evidence>
<reference evidence="2" key="1">
    <citation type="submission" date="2025-05" db="UniProtKB">
        <authorList>
            <consortium name="EnsemblMetazoa"/>
        </authorList>
    </citation>
    <scope>IDENTIFICATION</scope>
</reference>
<dbReference type="Proteomes" id="UP001652700">
    <property type="component" value="Unplaced"/>
</dbReference>
<feature type="domain" description="CHK kinase-like" evidence="1">
    <location>
        <begin position="134"/>
        <end position="328"/>
    </location>
</feature>
<dbReference type="PANTHER" id="PTHR11012:SF30">
    <property type="entry name" value="PROTEIN KINASE-LIKE DOMAIN-CONTAINING"/>
    <property type="match status" value="1"/>
</dbReference>
<dbReference type="SMART" id="SM00587">
    <property type="entry name" value="CHK"/>
    <property type="match status" value="1"/>
</dbReference>
<dbReference type="InterPro" id="IPR015897">
    <property type="entry name" value="CHK_kinase-like"/>
</dbReference>
<dbReference type="Pfam" id="PF02958">
    <property type="entry name" value="EcKL"/>
    <property type="match status" value="1"/>
</dbReference>
<dbReference type="Gene3D" id="3.90.1200.10">
    <property type="match status" value="1"/>
</dbReference>
<evidence type="ECO:0000259" key="1">
    <source>
        <dbReference type="SMART" id="SM00587"/>
    </source>
</evidence>
<dbReference type="EnsemblMetazoa" id="XM_050646387.1">
    <property type="protein sequence ID" value="XP_050502344.1"/>
    <property type="gene ID" value="LOC126881806"/>
</dbReference>
<dbReference type="PANTHER" id="PTHR11012">
    <property type="entry name" value="PROTEIN KINASE-LIKE DOMAIN-CONTAINING"/>
    <property type="match status" value="1"/>
</dbReference>
<protein>
    <recommendedName>
        <fullName evidence="1">CHK kinase-like domain-containing protein</fullName>
    </recommendedName>
</protein>
<name>A0ABM5JWM7_DIAVI</name>